<dbReference type="Pfam" id="PF14512">
    <property type="entry name" value="TM1586_NiRdase"/>
    <property type="match status" value="1"/>
</dbReference>
<dbReference type="PANTHER" id="PTHR23026">
    <property type="entry name" value="NADPH NITROREDUCTASE"/>
    <property type="match status" value="1"/>
</dbReference>
<keyword evidence="3" id="KW-0560">Oxidoreductase</keyword>
<keyword evidence="1" id="KW-0285">Flavoprotein</keyword>
<keyword evidence="6" id="KW-1185">Reference proteome</keyword>
<accession>A0A0A7FT18</accession>
<evidence type="ECO:0000313" key="5">
    <source>
        <dbReference type="EMBL" id="AIY82698.1"/>
    </source>
</evidence>
<dbReference type="Gene3D" id="3.40.109.30">
    <property type="entry name" value="putative nitroreductase (tm1586), domain 2"/>
    <property type="match status" value="1"/>
</dbReference>
<dbReference type="Proteomes" id="UP000030635">
    <property type="component" value="Chromosome"/>
</dbReference>
<dbReference type="AlphaFoldDB" id="A0A0A7FT18"/>
<dbReference type="InterPro" id="IPR000415">
    <property type="entry name" value="Nitroreductase-like"/>
</dbReference>
<feature type="domain" description="Putative nitroreductase TM1586" evidence="4">
    <location>
        <begin position="9"/>
        <end position="240"/>
    </location>
</feature>
<dbReference type="OrthoDB" id="9814075at2"/>
<dbReference type="SUPFAM" id="SSF55469">
    <property type="entry name" value="FMN-dependent nitroreductase-like"/>
    <property type="match status" value="1"/>
</dbReference>
<gene>
    <name evidence="5" type="ORF">U729_2143</name>
</gene>
<keyword evidence="2" id="KW-0288">FMN</keyword>
<proteinExistence type="predicted"/>
<dbReference type="eggNOG" id="COG0778">
    <property type="taxonomic scope" value="Bacteria"/>
</dbReference>
<name>A0A0A7FT18_9CLOT</name>
<dbReference type="HOGENOM" id="CLU_070562_1_0_9"/>
<evidence type="ECO:0000256" key="3">
    <source>
        <dbReference type="ARBA" id="ARBA00023002"/>
    </source>
</evidence>
<dbReference type="KEGG" id="cbv:U729_2143"/>
<dbReference type="Gene3D" id="3.40.109.10">
    <property type="entry name" value="NADH Oxidase"/>
    <property type="match status" value="1"/>
</dbReference>
<dbReference type="RefSeq" id="WP_039314711.1">
    <property type="nucleotide sequence ID" value="NZ_CP006905.1"/>
</dbReference>
<evidence type="ECO:0000313" key="6">
    <source>
        <dbReference type="Proteomes" id="UP000030635"/>
    </source>
</evidence>
<dbReference type="STRING" id="1561.NPD11_879"/>
<evidence type="ECO:0000256" key="2">
    <source>
        <dbReference type="ARBA" id="ARBA00022643"/>
    </source>
</evidence>
<organism evidence="5 6">
    <name type="scientific">Clostridium baratii str. Sullivan</name>
    <dbReference type="NCBI Taxonomy" id="1415775"/>
    <lineage>
        <taxon>Bacteria</taxon>
        <taxon>Bacillati</taxon>
        <taxon>Bacillota</taxon>
        <taxon>Clostridia</taxon>
        <taxon>Eubacteriales</taxon>
        <taxon>Clostridiaceae</taxon>
        <taxon>Clostridium</taxon>
    </lineage>
</organism>
<dbReference type="InterPro" id="IPR029478">
    <property type="entry name" value="TM1586_NiRdase"/>
</dbReference>
<reference evidence="5 6" key="1">
    <citation type="journal article" date="2015" name="Infect. Genet. Evol.">
        <title>Genomic sequences of six botulinum neurotoxin-producing strains representing three clostridial species illustrate the mobility and diversity of botulinum neurotoxin genes.</title>
        <authorList>
            <person name="Smith T.J."/>
            <person name="Hill K.K."/>
            <person name="Xie G."/>
            <person name="Foley B.T."/>
            <person name="Williamson C.H."/>
            <person name="Foster J.T."/>
            <person name="Johnson S.L."/>
            <person name="Chertkov O."/>
            <person name="Teshima H."/>
            <person name="Gibbons H.S."/>
            <person name="Johnsky L.A."/>
            <person name="Karavis M.A."/>
            <person name="Smith L.A."/>
        </authorList>
    </citation>
    <scope>NUCLEOTIDE SEQUENCE [LARGE SCALE GENOMIC DNA]</scope>
    <source>
        <strain evidence="5">Sullivan</strain>
    </source>
</reference>
<dbReference type="GO" id="GO:0016491">
    <property type="term" value="F:oxidoreductase activity"/>
    <property type="evidence" value="ECO:0007669"/>
    <property type="project" value="UniProtKB-KW"/>
</dbReference>
<dbReference type="EMBL" id="CP006905">
    <property type="protein sequence ID" value="AIY82698.1"/>
    <property type="molecule type" value="Genomic_DNA"/>
</dbReference>
<evidence type="ECO:0000259" key="4">
    <source>
        <dbReference type="Pfam" id="PF14512"/>
    </source>
</evidence>
<evidence type="ECO:0000256" key="1">
    <source>
        <dbReference type="ARBA" id="ARBA00022630"/>
    </source>
</evidence>
<dbReference type="InterPro" id="IPR050627">
    <property type="entry name" value="Nitroreductase/BluB"/>
</dbReference>
<sequence length="272" mass="30904">MNSIFNKPVKKLIEARHSVRNYNNTPLSKDIIEKIENYIDTVENPFNKKIKIKLIKKDSSNKELKLGTYGVIKGANYFLAAVCENDDLSLMALGYTLEKVILYCTSLELGTVWLGGTFNKGEFAKAMNLGENEVLPIVAPVGYEGGKKSLIATLFGSNTNKRKPYSEIFFNKNFNTPFEPNTSDEYFEPLEMLRLAPSALNKQPWRVLKEDNNIHFYLTNLKGLTKIDIGIALCHFHLSAIENNINGEFTVLNSIKNNQDKDFTYITSWIKK</sequence>
<dbReference type="PANTHER" id="PTHR23026:SF90">
    <property type="entry name" value="IODOTYROSINE DEIODINASE 1"/>
    <property type="match status" value="1"/>
</dbReference>
<protein>
    <submittedName>
        <fullName evidence="5">Nitroreductase family protein</fullName>
    </submittedName>
</protein>